<dbReference type="Gene3D" id="1.10.1420.10">
    <property type="match status" value="2"/>
</dbReference>
<evidence type="ECO:0000256" key="1">
    <source>
        <dbReference type="ARBA" id="ARBA00004123"/>
    </source>
</evidence>
<gene>
    <name evidence="11" type="ORF">O9G_000203</name>
</gene>
<dbReference type="SMART" id="SM00533">
    <property type="entry name" value="MUTSd"/>
    <property type="match status" value="1"/>
</dbReference>
<reference evidence="11 12" key="1">
    <citation type="journal article" date="2013" name="Curr. Biol.">
        <title>Shared signatures of parasitism and phylogenomics unite Cryptomycota and microsporidia.</title>
        <authorList>
            <person name="James T.Y."/>
            <person name="Pelin A."/>
            <person name="Bonen L."/>
            <person name="Ahrendt S."/>
            <person name="Sain D."/>
            <person name="Corradi N."/>
            <person name="Stajich J.E."/>
        </authorList>
    </citation>
    <scope>NUCLEOTIDE SEQUENCE [LARGE SCALE GENOMIC DNA]</scope>
    <source>
        <strain evidence="11 12">CSF55</strain>
    </source>
</reference>
<dbReference type="Pfam" id="PF05190">
    <property type="entry name" value="MutS_IV"/>
    <property type="match status" value="1"/>
</dbReference>
<dbReference type="Gene3D" id="3.30.420.110">
    <property type="entry name" value="MutS, connector domain"/>
    <property type="match status" value="1"/>
</dbReference>
<keyword evidence="2 7" id="KW-0547">Nucleotide-binding</keyword>
<evidence type="ECO:0000313" key="11">
    <source>
        <dbReference type="EMBL" id="EPZ31724.1"/>
    </source>
</evidence>
<dbReference type="InterPro" id="IPR036678">
    <property type="entry name" value="MutS_con_dom_sf"/>
</dbReference>
<accession>A0A075AP46</accession>
<dbReference type="SMART" id="SM00534">
    <property type="entry name" value="MUTSac"/>
    <property type="match status" value="1"/>
</dbReference>
<dbReference type="AlphaFoldDB" id="A0A075AP46"/>
<evidence type="ECO:0000256" key="2">
    <source>
        <dbReference type="ARBA" id="ARBA00022741"/>
    </source>
</evidence>
<evidence type="ECO:0000256" key="8">
    <source>
        <dbReference type="SAM" id="Coils"/>
    </source>
</evidence>
<dbReference type="SUPFAM" id="SSF48334">
    <property type="entry name" value="DNA repair protein MutS, domain III"/>
    <property type="match status" value="1"/>
</dbReference>
<protein>
    <submittedName>
        <fullName evidence="11">DNA mismatch repair protein MutS domain-containing protein</fullName>
    </submittedName>
</protein>
<dbReference type="HOGENOM" id="CLU_002472_10_0_1"/>
<keyword evidence="4" id="KW-0067">ATP-binding</keyword>
<proteinExistence type="inferred from homology"/>
<evidence type="ECO:0000256" key="5">
    <source>
        <dbReference type="ARBA" id="ARBA00023125"/>
    </source>
</evidence>
<evidence type="ECO:0000256" key="9">
    <source>
        <dbReference type="SAM" id="MobiDB-lite"/>
    </source>
</evidence>
<comment type="similarity">
    <text evidence="7">Belongs to the DNA mismatch repair MutS family.</text>
</comment>
<sequence>MQQYSKKSTQALNSPFDSSFLTVFKTLRQQKEDAILFFDRGDVFTVHDSDAQFVAEYLFNTTSVLKFYNDCVYVSFSRAQADGFIRDCLLTHGKRVRVYNKAGGEYKCIKEASPGNMVAFENDWLNSETEINDGAVVISLLFNEPYWNAAFVDTTTRKLGIVKYLDPNDSFTTTEALLIQLGVKEVVLPLDSSLEYRKMKKMIEERLAILLTERKKKFYDFNEEELSRLIKEEDIPVIKASSEEYSYSLDCLNCLVDYLHLIADQFNHKNFKLEIYPINKFMRLDSAAMHALNLFPTNKDEIKTSSLFGLINSCCTQQGSILLSQWIRQPLIDCIEIEKRQNLTEAFVRNFEIKDALRNKEFKTTPNLQRMDLIRLYQVALSLLPIRDRLMTFEGIHKELIFNEFVSPLVTIIENVQKFAELIEQTVDLEKADRHEYVLKSTFDDELNEIQEEINSLELQMEPELENASKDLHLEIYKKIKLEFNPIYGHFFRISRNDWTNLDGKSSYTELATQKNGIYLTTETLKSLSDQIIELKDNFQSKQRKLVKELVKVVSTYHSVFENLNNWFAYIDVILSFATLVTNSSSFYVKPKITGLGFGNIEIYGGRHPCLEVQENVSFIANDVQFIKDESVFHIITGPNMGGKSTFIRQTALIVLMAQIGSFVPCQSATISIRDSILARVGASDHQLKGISTFMSEMLETSIILKTATKNSIVIIDELGRGTSTYDGFGLAWSIASYIATQIGCFCFFATHFHELAVLQKEINTVKNFHVSAFTETSKITLLYKVKPGVCDQSFGIHVAKLAKFPTPVLALAKRKASLVENNEKKIKVSNLNDLIAKIDHCHSYLQKSESTEKNREIHPLKLATNRGMHQMRLVILFFLAVVFTLPVPRPNSDSNWSEADIRKSIKVIVDKALSLFASGTDLNGKDNSNMVEANEVSGPNIHKKANETNKQASEAPSKQASEAPSKQASEAPSKQATDEAPSKQAEAPSKQATETPSKQAEGPSKQADSEIETSPLEEELYGENASPTEDFNEPTETVTTTTTITEPTPKQVENMGPVQSNEGPNQFENAKKSDTSNSEIDVASDNELISDDLSDLQDVADTLEGQASVSENDDESKETSYDNENSDSNEESTHGDDPEVTDTNTDDTDSGKSTDDTDTGNSSDKGNNSELADDSITTGNVPTLSASAADAFSPIGATILFSLALFYI</sequence>
<dbReference type="GO" id="GO:0140664">
    <property type="term" value="F:ATP-dependent DNA damage sensor activity"/>
    <property type="evidence" value="ECO:0007669"/>
    <property type="project" value="InterPro"/>
</dbReference>
<keyword evidence="6" id="KW-0539">Nucleus</keyword>
<dbReference type="InterPro" id="IPR007860">
    <property type="entry name" value="DNA_mmatch_repair_MutS_con_dom"/>
</dbReference>
<feature type="domain" description="DNA mismatch repair proteins mutS family" evidence="10">
    <location>
        <begin position="712"/>
        <end position="728"/>
    </location>
</feature>
<comment type="function">
    <text evidence="7">Component of the post-replicative DNA mismatch repair system (MMR).</text>
</comment>
<evidence type="ECO:0000256" key="3">
    <source>
        <dbReference type="ARBA" id="ARBA00022763"/>
    </source>
</evidence>
<dbReference type="GO" id="GO:0005524">
    <property type="term" value="F:ATP binding"/>
    <property type="evidence" value="ECO:0007669"/>
    <property type="project" value="UniProtKB-KW"/>
</dbReference>
<dbReference type="PANTHER" id="PTHR11361:SF35">
    <property type="entry name" value="DNA MISMATCH REPAIR PROTEIN MSH2"/>
    <property type="match status" value="1"/>
</dbReference>
<dbReference type="InterPro" id="IPR000432">
    <property type="entry name" value="DNA_mismatch_repair_MutS_C"/>
</dbReference>
<feature type="compositionally biased region" description="Polar residues" evidence="9">
    <location>
        <begin position="1167"/>
        <end position="1187"/>
    </location>
</feature>
<dbReference type="GO" id="GO:0030983">
    <property type="term" value="F:mismatched DNA binding"/>
    <property type="evidence" value="ECO:0007669"/>
    <property type="project" value="InterPro"/>
</dbReference>
<evidence type="ECO:0000259" key="10">
    <source>
        <dbReference type="PROSITE" id="PS00486"/>
    </source>
</evidence>
<dbReference type="Gene3D" id="3.40.50.300">
    <property type="entry name" value="P-loop containing nucleotide triphosphate hydrolases"/>
    <property type="match status" value="1"/>
</dbReference>
<dbReference type="Proteomes" id="UP000030755">
    <property type="component" value="Unassembled WGS sequence"/>
</dbReference>
<dbReference type="InterPro" id="IPR007695">
    <property type="entry name" value="DNA_mismatch_repair_MutS-lik_N"/>
</dbReference>
<dbReference type="Pfam" id="PF05188">
    <property type="entry name" value="MutS_II"/>
    <property type="match status" value="1"/>
</dbReference>
<feature type="compositionally biased region" description="Low complexity" evidence="9">
    <location>
        <begin position="1035"/>
        <end position="1050"/>
    </location>
</feature>
<dbReference type="Pfam" id="PF05192">
    <property type="entry name" value="MutS_III"/>
    <property type="match status" value="1"/>
</dbReference>
<dbReference type="CDD" id="cd03285">
    <property type="entry name" value="ABC_MSH2_euk"/>
    <property type="match status" value="1"/>
</dbReference>
<keyword evidence="3 7" id="KW-0227">DNA damage</keyword>
<keyword evidence="5 7" id="KW-0238">DNA-binding</keyword>
<evidence type="ECO:0000256" key="4">
    <source>
        <dbReference type="ARBA" id="ARBA00022840"/>
    </source>
</evidence>
<dbReference type="FunFam" id="3.40.50.300:FF:005021">
    <property type="entry name" value="Predicted protein"/>
    <property type="match status" value="1"/>
</dbReference>
<dbReference type="Gene3D" id="3.40.1170.10">
    <property type="entry name" value="DNA repair protein MutS, domain I"/>
    <property type="match status" value="1"/>
</dbReference>
<dbReference type="EMBL" id="KE561209">
    <property type="protein sequence ID" value="EPZ31724.1"/>
    <property type="molecule type" value="Genomic_DNA"/>
</dbReference>
<feature type="region of interest" description="Disordered" evidence="9">
    <location>
        <begin position="920"/>
        <end position="1190"/>
    </location>
</feature>
<dbReference type="InterPro" id="IPR027417">
    <property type="entry name" value="P-loop_NTPase"/>
</dbReference>
<keyword evidence="12" id="KW-1185">Reference proteome</keyword>
<dbReference type="InterPro" id="IPR036187">
    <property type="entry name" value="DNA_mismatch_repair_MutS_sf"/>
</dbReference>
<dbReference type="PROSITE" id="PS00486">
    <property type="entry name" value="DNA_MISMATCH_REPAIR_2"/>
    <property type="match status" value="1"/>
</dbReference>
<evidence type="ECO:0000313" key="12">
    <source>
        <dbReference type="Proteomes" id="UP000030755"/>
    </source>
</evidence>
<feature type="coiled-coil region" evidence="8">
    <location>
        <begin position="440"/>
        <end position="467"/>
    </location>
</feature>
<dbReference type="InterPro" id="IPR032642">
    <property type="entry name" value="Msh2_ATP-bd"/>
</dbReference>
<keyword evidence="8" id="KW-0175">Coiled coil</keyword>
<name>A0A075AP46_ROZAC</name>
<keyword evidence="7" id="KW-0234">DNA repair</keyword>
<dbReference type="OrthoDB" id="295033at2759"/>
<feature type="compositionally biased region" description="Acidic residues" evidence="9">
    <location>
        <begin position="1139"/>
        <end position="1149"/>
    </location>
</feature>
<evidence type="ECO:0000256" key="7">
    <source>
        <dbReference type="RuleBase" id="RU003756"/>
    </source>
</evidence>
<feature type="compositionally biased region" description="Acidic residues" evidence="9">
    <location>
        <begin position="1010"/>
        <end position="1022"/>
    </location>
</feature>
<dbReference type="InterPro" id="IPR007861">
    <property type="entry name" value="DNA_mismatch_repair_MutS_clamp"/>
</dbReference>
<dbReference type="STRING" id="988480.A0A075AP46"/>
<organism evidence="11 12">
    <name type="scientific">Rozella allomycis (strain CSF55)</name>
    <dbReference type="NCBI Taxonomy" id="988480"/>
    <lineage>
        <taxon>Eukaryota</taxon>
        <taxon>Fungi</taxon>
        <taxon>Fungi incertae sedis</taxon>
        <taxon>Cryptomycota</taxon>
        <taxon>Cryptomycota incertae sedis</taxon>
        <taxon>Rozella</taxon>
    </lineage>
</organism>
<dbReference type="Pfam" id="PF01624">
    <property type="entry name" value="MutS_I"/>
    <property type="match status" value="1"/>
</dbReference>
<dbReference type="GO" id="GO:0006298">
    <property type="term" value="P:mismatch repair"/>
    <property type="evidence" value="ECO:0007669"/>
    <property type="project" value="InterPro"/>
</dbReference>
<dbReference type="SUPFAM" id="SSF52540">
    <property type="entry name" value="P-loop containing nucleoside triphosphate hydrolases"/>
    <property type="match status" value="1"/>
</dbReference>
<dbReference type="InterPro" id="IPR007696">
    <property type="entry name" value="DNA_mismatch_repair_MutS_core"/>
</dbReference>
<dbReference type="PANTHER" id="PTHR11361">
    <property type="entry name" value="DNA MISMATCH REPAIR PROTEIN MUTS FAMILY MEMBER"/>
    <property type="match status" value="1"/>
</dbReference>
<dbReference type="InterPro" id="IPR016151">
    <property type="entry name" value="DNA_mismatch_repair_MutS_N"/>
</dbReference>
<evidence type="ECO:0000256" key="6">
    <source>
        <dbReference type="ARBA" id="ARBA00023242"/>
    </source>
</evidence>
<dbReference type="InterPro" id="IPR045076">
    <property type="entry name" value="MutS"/>
</dbReference>
<feature type="compositionally biased region" description="Polar residues" evidence="9">
    <location>
        <begin position="1058"/>
        <end position="1069"/>
    </location>
</feature>
<dbReference type="GO" id="GO:0006312">
    <property type="term" value="P:mitotic recombination"/>
    <property type="evidence" value="ECO:0007669"/>
    <property type="project" value="TreeGrafter"/>
</dbReference>
<comment type="subcellular location">
    <subcellularLocation>
        <location evidence="1">Nucleus</location>
    </subcellularLocation>
</comment>
<dbReference type="GO" id="GO:0032301">
    <property type="term" value="C:MutSalpha complex"/>
    <property type="evidence" value="ECO:0007669"/>
    <property type="project" value="TreeGrafter"/>
</dbReference>
<feature type="compositionally biased region" description="Polar residues" evidence="9">
    <location>
        <begin position="949"/>
        <end position="976"/>
    </location>
</feature>
<feature type="compositionally biased region" description="Acidic residues" evidence="9">
    <location>
        <begin position="1083"/>
        <end position="1096"/>
    </location>
</feature>
<dbReference type="Pfam" id="PF00488">
    <property type="entry name" value="MutS_V"/>
    <property type="match status" value="1"/>
</dbReference>